<name>A0A813M532_9BILA</name>
<dbReference type="InterPro" id="IPR001496">
    <property type="entry name" value="SOCS_box"/>
</dbReference>
<dbReference type="InterPro" id="IPR036770">
    <property type="entry name" value="Ankyrin_rpt-contain_sf"/>
</dbReference>
<sequence length="456" mass="52552">MAYTGKDLYLAIRYNHLAKATRILESFNLVNNEFFDNQISYITLAVLNNSQTILEKLIEHGADVNRLSYLNYQWPLDQHFNSFETALITATRHGNENLCEVLLKNNAKVNKTDSFSMSALHWACSLNLVEIIKLLFKYEVNENLLDLKNQTALDKAIQNGNSHIVYLFTKRFSLQSKLRDYLLEAIKCSNYEIFKILLEHIEGQQMKFDVNFIDDRVGSLLHYAVILSNLNNIQNERNRNRLDFSSNKQLVPVSKIKIIENLILNGQTNVNIVNRLGETPLHMCRNIPVGRLLLDNGASMNICEVTGKMPLFTYILNSNYEMCIEMLKNGCGLENIDRLGNSLFNALINSNAPASIISLLLEAGISFNKEEWVKKRNYPQKVVEKYPKVIDLIEYRLKNPFTLKELSRKALRQHLNKVNHSKSILNSVFKLEKVLPTSLQDYILLNLNKFESIFLK</sequence>
<dbReference type="Gene3D" id="1.25.40.20">
    <property type="entry name" value="Ankyrin repeat-containing domain"/>
    <property type="match status" value="2"/>
</dbReference>
<evidence type="ECO:0000256" key="1">
    <source>
        <dbReference type="ARBA" id="ARBA00022737"/>
    </source>
</evidence>
<evidence type="ECO:0000256" key="2">
    <source>
        <dbReference type="ARBA" id="ARBA00023043"/>
    </source>
</evidence>
<evidence type="ECO:0000313" key="5">
    <source>
        <dbReference type="EMBL" id="CAF0709625.1"/>
    </source>
</evidence>
<dbReference type="Pfam" id="PF12796">
    <property type="entry name" value="Ank_2"/>
    <property type="match status" value="1"/>
</dbReference>
<protein>
    <recommendedName>
        <fullName evidence="4">SOCS box domain-containing protein</fullName>
    </recommendedName>
</protein>
<keyword evidence="1" id="KW-0677">Repeat</keyword>
<dbReference type="AlphaFoldDB" id="A0A813M532"/>
<keyword evidence="2 3" id="KW-0040">ANK repeat</keyword>
<evidence type="ECO:0000256" key="3">
    <source>
        <dbReference type="PROSITE-ProRule" id="PRU00023"/>
    </source>
</evidence>
<dbReference type="InterPro" id="IPR002110">
    <property type="entry name" value="Ankyrin_rpt"/>
</dbReference>
<dbReference type="SMART" id="SM00248">
    <property type="entry name" value="ANK"/>
    <property type="match status" value="7"/>
</dbReference>
<dbReference type="PANTHER" id="PTHR24198">
    <property type="entry name" value="ANKYRIN REPEAT AND PROTEIN KINASE DOMAIN-CONTAINING PROTEIN"/>
    <property type="match status" value="1"/>
</dbReference>
<organism evidence="5 6">
    <name type="scientific">Brachionus calyciflorus</name>
    <dbReference type="NCBI Taxonomy" id="104777"/>
    <lineage>
        <taxon>Eukaryota</taxon>
        <taxon>Metazoa</taxon>
        <taxon>Spiralia</taxon>
        <taxon>Gnathifera</taxon>
        <taxon>Rotifera</taxon>
        <taxon>Eurotatoria</taxon>
        <taxon>Monogononta</taxon>
        <taxon>Pseudotrocha</taxon>
        <taxon>Ploima</taxon>
        <taxon>Brachionidae</taxon>
        <taxon>Brachionus</taxon>
    </lineage>
</organism>
<comment type="caution">
    <text evidence="5">The sequence shown here is derived from an EMBL/GenBank/DDBJ whole genome shotgun (WGS) entry which is preliminary data.</text>
</comment>
<dbReference type="EMBL" id="CAJNOC010000046">
    <property type="protein sequence ID" value="CAF0709625.1"/>
    <property type="molecule type" value="Genomic_DNA"/>
</dbReference>
<accession>A0A813M532</accession>
<dbReference type="PROSITE" id="PS50088">
    <property type="entry name" value="ANK_REPEAT"/>
    <property type="match status" value="1"/>
</dbReference>
<dbReference type="Pfam" id="PF07525">
    <property type="entry name" value="SOCS_box"/>
    <property type="match status" value="1"/>
</dbReference>
<proteinExistence type="predicted"/>
<keyword evidence="6" id="KW-1185">Reference proteome</keyword>
<dbReference type="PANTHER" id="PTHR24198:SF165">
    <property type="entry name" value="ANKYRIN REPEAT-CONTAINING PROTEIN-RELATED"/>
    <property type="match status" value="1"/>
</dbReference>
<evidence type="ECO:0000259" key="4">
    <source>
        <dbReference type="Pfam" id="PF07525"/>
    </source>
</evidence>
<feature type="repeat" description="ANK" evidence="3">
    <location>
        <begin position="82"/>
        <end position="114"/>
    </location>
</feature>
<feature type="domain" description="SOCS box" evidence="4">
    <location>
        <begin position="399"/>
        <end position="444"/>
    </location>
</feature>
<gene>
    <name evidence="5" type="ORF">OXX778_LOCUS824</name>
</gene>
<dbReference type="SUPFAM" id="SSF48403">
    <property type="entry name" value="Ankyrin repeat"/>
    <property type="match status" value="1"/>
</dbReference>
<evidence type="ECO:0000313" key="6">
    <source>
        <dbReference type="Proteomes" id="UP000663879"/>
    </source>
</evidence>
<reference evidence="5" key="1">
    <citation type="submission" date="2021-02" db="EMBL/GenBank/DDBJ databases">
        <authorList>
            <person name="Nowell W R."/>
        </authorList>
    </citation>
    <scope>NUCLEOTIDE SEQUENCE</scope>
    <source>
        <strain evidence="5">Ploen Becks lab</strain>
    </source>
</reference>
<dbReference type="Proteomes" id="UP000663879">
    <property type="component" value="Unassembled WGS sequence"/>
</dbReference>
<dbReference type="OrthoDB" id="194358at2759"/>